<name>A0AB39C578_9VIRU</name>
<accession>A0AB39C578</accession>
<proteinExistence type="predicted"/>
<evidence type="ECO:0000313" key="1">
    <source>
        <dbReference type="EMBL" id="XDJ01756.1"/>
    </source>
</evidence>
<sequence length="64" mass="7251">MQDIKIPAEIPATRNSLKCNIIKVKINNPIISNTLSSINHPKRFSKLKNKLKKPIENLAIKAIF</sequence>
<organism evidence="1">
    <name type="scientific">Campylobacter phage vB_CJ12660_3PH123</name>
    <dbReference type="NCBI Taxonomy" id="3236702"/>
    <lineage>
        <taxon>Viruses</taxon>
    </lineage>
</organism>
<dbReference type="EMBL" id="PP935708">
    <property type="protein sequence ID" value="XDJ01756.1"/>
    <property type="molecule type" value="Genomic_DNA"/>
</dbReference>
<reference evidence="1" key="1">
    <citation type="submission" date="2024-06" db="EMBL/GenBank/DDBJ databases">
        <authorList>
            <person name="Mutai I.J."/>
            <person name="Gurusinghe A."/>
            <person name="Wang B."/>
            <person name="Clark M."/>
            <person name="Bhandare S.G."/>
        </authorList>
    </citation>
    <scope>NUCLEOTIDE SEQUENCE</scope>
</reference>
<protein>
    <submittedName>
        <fullName evidence="1">Uncharacterized protein</fullName>
    </submittedName>
</protein>